<dbReference type="Pfam" id="PF05746">
    <property type="entry name" value="DALR_1"/>
    <property type="match status" value="1"/>
</dbReference>
<evidence type="ECO:0000259" key="1">
    <source>
        <dbReference type="SMART" id="SM00836"/>
    </source>
</evidence>
<reference evidence="3" key="1">
    <citation type="submission" date="2025-08" db="UniProtKB">
        <authorList>
            <consortium name="RefSeq"/>
        </authorList>
    </citation>
    <scope>IDENTIFICATION</scope>
    <source>
        <tissue evidence="3">Whole Larva</tissue>
    </source>
</reference>
<dbReference type="Proteomes" id="UP000695000">
    <property type="component" value="Unplaced"/>
</dbReference>
<dbReference type="Gene3D" id="1.10.730.10">
    <property type="entry name" value="Isoleucyl-tRNA Synthetase, Domain 1"/>
    <property type="match status" value="1"/>
</dbReference>
<keyword evidence="2" id="KW-1185">Reference proteome</keyword>
<dbReference type="SUPFAM" id="SSF47323">
    <property type="entry name" value="Anticodon-binding domain of a subclass of class I aminoacyl-tRNA synthetases"/>
    <property type="match status" value="1"/>
</dbReference>
<dbReference type="PANTHER" id="PTHR16043">
    <property type="entry name" value="DALRD3 PROTEIN"/>
    <property type="match status" value="1"/>
</dbReference>
<proteinExistence type="predicted"/>
<dbReference type="GeneID" id="108568119"/>
<dbReference type="InterPro" id="IPR037380">
    <property type="entry name" value="DALRD3"/>
</dbReference>
<evidence type="ECO:0000313" key="3">
    <source>
        <dbReference type="RefSeq" id="XP_017784535.1"/>
    </source>
</evidence>
<dbReference type="SMART" id="SM00836">
    <property type="entry name" value="DALR_1"/>
    <property type="match status" value="1"/>
</dbReference>
<organism evidence="2 3">
    <name type="scientific">Nicrophorus vespilloides</name>
    <name type="common">Boreal carrion beetle</name>
    <dbReference type="NCBI Taxonomy" id="110193"/>
    <lineage>
        <taxon>Eukaryota</taxon>
        <taxon>Metazoa</taxon>
        <taxon>Ecdysozoa</taxon>
        <taxon>Arthropoda</taxon>
        <taxon>Hexapoda</taxon>
        <taxon>Insecta</taxon>
        <taxon>Pterygota</taxon>
        <taxon>Neoptera</taxon>
        <taxon>Endopterygota</taxon>
        <taxon>Coleoptera</taxon>
        <taxon>Polyphaga</taxon>
        <taxon>Staphyliniformia</taxon>
        <taxon>Silphidae</taxon>
        <taxon>Nicrophorinae</taxon>
        <taxon>Nicrophorus</taxon>
    </lineage>
</organism>
<gene>
    <name evidence="3" type="primary">LOC108568119</name>
</gene>
<sequence length="417" mass="48099">MEIELNKPDLSQLEGFLTSLTFNLVETYNIDHNIIRKHTKKLTTLGDISFPVNIKSWFHLLKEKASIEVQTIFNYSKTISTTEDLINLSKLWNYPINKAVNVNGNCHIYLDKPVAFKKTIVDVLKEASKYGSYNMNKSLTLTTDVVNDDNLLLTELRVLLLMKVANNFLIFNNCSKTNGEIIKLCSKSLVNDDVIVCGPILNSKGSKDTETTSKVYYDQRTLDMRLMAEHKYGLRITSKPGWEEFFAKLGSAAVIIEMLQNRPNNCTTIDINNHYIKNASFILYNCARLSTLLKEFEKRVSENVYPPLIDIDEINFSLLEQPEEWELLYVYILQFPVLLKNCIKDIDTCKINVHYLVAHLGSMTSVFSGYYRRIKILIEPRDYLFNVLHARIYLLKALEQVFHNGLKLLDIEPVKQM</sequence>
<name>A0ABM1NCI5_NICVS</name>
<dbReference type="InterPro" id="IPR008909">
    <property type="entry name" value="DALR_anticod-bd"/>
</dbReference>
<protein>
    <submittedName>
        <fullName evidence="3">DALR anticodon-binding domain-containing protein 3 isoform X1</fullName>
    </submittedName>
</protein>
<feature type="domain" description="DALR anticodon binding" evidence="1">
    <location>
        <begin position="282"/>
        <end position="417"/>
    </location>
</feature>
<dbReference type="RefSeq" id="XP_017784535.1">
    <property type="nucleotide sequence ID" value="XM_017929046.1"/>
</dbReference>
<accession>A0ABM1NCI5</accession>
<dbReference type="PANTHER" id="PTHR16043:SF1">
    <property type="entry name" value="DALR ANTICODON-BINDING DOMAIN-CONTAINING PROTEIN 3"/>
    <property type="match status" value="1"/>
</dbReference>
<dbReference type="InterPro" id="IPR009080">
    <property type="entry name" value="tRNAsynth_Ia_anticodon-bd"/>
</dbReference>
<evidence type="ECO:0000313" key="2">
    <source>
        <dbReference type="Proteomes" id="UP000695000"/>
    </source>
</evidence>